<accession>A0A931F876</accession>
<evidence type="ECO:0000313" key="2">
    <source>
        <dbReference type="Proteomes" id="UP000621436"/>
    </source>
</evidence>
<keyword evidence="2" id="KW-1185">Reference proteome</keyword>
<gene>
    <name evidence="1" type="ORF">I0Q91_04060</name>
</gene>
<comment type="caution">
    <text evidence="1">The sequence shown here is derived from an EMBL/GenBank/DDBJ whole genome shotgun (WGS) entry which is preliminary data.</text>
</comment>
<sequence>MSIFKSQKFQPVLLIITIITIIGFNILDNSQALAEEIDRIQLREDFQQLLYDYDSSELQEVFTSEYLEKLKVDGPEDLIDRQEYITIEEAIADTEFLFKTLKYGYAGYQFFGGDQKFNTAETNIIQNLEAEGTPEEKIKVDKLDSFINSELAYIKDNHFRVGEIMQGVDYRLFYNEGLKFNREITDAGEINYIEKESGHEFQRLAGYELEESIWPFIDRDGNKHYHPGLLLETTEKEQTAIAREIQLKSDQEYTEEISLTKIQQQENESQLGSPEKDEIYKKTEINGIPAIKIRSLHPLDSNQEA</sequence>
<name>A0A931F876_9FIRM</name>
<reference evidence="1" key="1">
    <citation type="submission" date="2020-11" db="EMBL/GenBank/DDBJ databases">
        <title>Halonatronomonas betainensis gen. nov., sp. nov. a novel haloalkaliphilic representative of the family Halanaerobiacae capable of betaine degradation.</title>
        <authorList>
            <person name="Boltyanskaya Y."/>
            <person name="Kevbrin V."/>
            <person name="Detkova E."/>
            <person name="Grouzdev D.S."/>
            <person name="Koziaeva V."/>
            <person name="Zhilina T."/>
        </authorList>
    </citation>
    <scope>NUCLEOTIDE SEQUENCE</scope>
    <source>
        <strain evidence="1">Z-7014</strain>
    </source>
</reference>
<dbReference type="AlphaFoldDB" id="A0A931F876"/>
<dbReference type="RefSeq" id="WP_270453044.1">
    <property type="nucleotide sequence ID" value="NZ_JADPIE010000002.1"/>
</dbReference>
<organism evidence="1 2">
    <name type="scientific">Halonatronomonas betaini</name>
    <dbReference type="NCBI Taxonomy" id="2778430"/>
    <lineage>
        <taxon>Bacteria</taxon>
        <taxon>Bacillati</taxon>
        <taxon>Bacillota</taxon>
        <taxon>Clostridia</taxon>
        <taxon>Halanaerobiales</taxon>
        <taxon>Halarsenatibacteraceae</taxon>
        <taxon>Halonatronomonas</taxon>
    </lineage>
</organism>
<protein>
    <submittedName>
        <fullName evidence="1">Uncharacterized protein</fullName>
    </submittedName>
</protein>
<dbReference type="Proteomes" id="UP000621436">
    <property type="component" value="Unassembled WGS sequence"/>
</dbReference>
<evidence type="ECO:0000313" key="1">
    <source>
        <dbReference type="EMBL" id="MBF8436243.1"/>
    </source>
</evidence>
<dbReference type="EMBL" id="JADPIE010000002">
    <property type="protein sequence ID" value="MBF8436243.1"/>
    <property type="molecule type" value="Genomic_DNA"/>
</dbReference>
<proteinExistence type="predicted"/>